<dbReference type="InterPro" id="IPR033900">
    <property type="entry name" value="Gram_neg_porin_domain"/>
</dbReference>
<evidence type="ECO:0000256" key="2">
    <source>
        <dbReference type="ARBA" id="ARBA00011233"/>
    </source>
</evidence>
<dbReference type="PANTHER" id="PTHR34501:SF9">
    <property type="entry name" value="MAJOR OUTER MEMBRANE PROTEIN P.IA"/>
    <property type="match status" value="1"/>
</dbReference>
<evidence type="ECO:0000256" key="1">
    <source>
        <dbReference type="ARBA" id="ARBA00004571"/>
    </source>
</evidence>
<evidence type="ECO:0000256" key="3">
    <source>
        <dbReference type="ARBA" id="ARBA00022448"/>
    </source>
</evidence>
<keyword evidence="9" id="KW-0472">Membrane</keyword>
<keyword evidence="10" id="KW-0998">Cell outer membrane</keyword>
<keyword evidence="3" id="KW-0813">Transport</keyword>
<dbReference type="AlphaFoldDB" id="A0A3N1PJB9"/>
<dbReference type="GO" id="GO:0006811">
    <property type="term" value="P:monoatomic ion transport"/>
    <property type="evidence" value="ECO:0007669"/>
    <property type="project" value="UniProtKB-KW"/>
</dbReference>
<organism evidence="12 13">
    <name type="scientific">Gallaecimonas pentaromativorans</name>
    <dbReference type="NCBI Taxonomy" id="584787"/>
    <lineage>
        <taxon>Bacteria</taxon>
        <taxon>Pseudomonadati</taxon>
        <taxon>Pseudomonadota</taxon>
        <taxon>Gammaproteobacteria</taxon>
        <taxon>Enterobacterales</taxon>
        <taxon>Gallaecimonadaceae</taxon>
        <taxon>Gallaecimonas</taxon>
    </lineage>
</organism>
<dbReference type="Proteomes" id="UP000268033">
    <property type="component" value="Unassembled WGS sequence"/>
</dbReference>
<dbReference type="InterPro" id="IPR050298">
    <property type="entry name" value="Gram-neg_bact_OMP"/>
</dbReference>
<reference evidence="12 13" key="1">
    <citation type="submission" date="2018-11" db="EMBL/GenBank/DDBJ databases">
        <title>Genomic Encyclopedia of Type Strains, Phase IV (KMG-IV): sequencing the most valuable type-strain genomes for metagenomic binning, comparative biology and taxonomic classification.</title>
        <authorList>
            <person name="Goeker M."/>
        </authorList>
    </citation>
    <scope>NUCLEOTIDE SEQUENCE [LARGE SCALE GENOMIC DNA]</scope>
    <source>
        <strain evidence="12 13">DSM 21945</strain>
    </source>
</reference>
<dbReference type="CDD" id="cd00342">
    <property type="entry name" value="gram_neg_porins"/>
    <property type="match status" value="1"/>
</dbReference>
<protein>
    <submittedName>
        <fullName evidence="12">Putative porin</fullName>
    </submittedName>
</protein>
<keyword evidence="5" id="KW-0812">Transmembrane</keyword>
<keyword evidence="7" id="KW-0406">Ion transport</keyword>
<dbReference type="Gene3D" id="2.40.160.10">
    <property type="entry name" value="Porin"/>
    <property type="match status" value="1"/>
</dbReference>
<evidence type="ECO:0000313" key="12">
    <source>
        <dbReference type="EMBL" id="ROQ28693.1"/>
    </source>
</evidence>
<comment type="caution">
    <text evidence="12">The sequence shown here is derived from an EMBL/GenBank/DDBJ whole genome shotgun (WGS) entry which is preliminary data.</text>
</comment>
<dbReference type="EMBL" id="RJUL01000003">
    <property type="protein sequence ID" value="ROQ28693.1"/>
    <property type="molecule type" value="Genomic_DNA"/>
</dbReference>
<dbReference type="GO" id="GO:0015288">
    <property type="term" value="F:porin activity"/>
    <property type="evidence" value="ECO:0007669"/>
    <property type="project" value="UniProtKB-KW"/>
</dbReference>
<dbReference type="GO" id="GO:0046930">
    <property type="term" value="C:pore complex"/>
    <property type="evidence" value="ECO:0007669"/>
    <property type="project" value="UniProtKB-KW"/>
</dbReference>
<evidence type="ECO:0000256" key="7">
    <source>
        <dbReference type="ARBA" id="ARBA00023065"/>
    </source>
</evidence>
<keyword evidence="6" id="KW-0732">Signal</keyword>
<keyword evidence="4" id="KW-1134">Transmembrane beta strand</keyword>
<evidence type="ECO:0000256" key="6">
    <source>
        <dbReference type="ARBA" id="ARBA00022729"/>
    </source>
</evidence>
<proteinExistence type="predicted"/>
<evidence type="ECO:0000256" key="4">
    <source>
        <dbReference type="ARBA" id="ARBA00022452"/>
    </source>
</evidence>
<dbReference type="InterPro" id="IPR023614">
    <property type="entry name" value="Porin_dom_sf"/>
</dbReference>
<evidence type="ECO:0000256" key="9">
    <source>
        <dbReference type="ARBA" id="ARBA00023136"/>
    </source>
</evidence>
<comment type="subunit">
    <text evidence="2">Homotrimer.</text>
</comment>
<dbReference type="SUPFAM" id="SSF56935">
    <property type="entry name" value="Porins"/>
    <property type="match status" value="1"/>
</dbReference>
<evidence type="ECO:0000256" key="5">
    <source>
        <dbReference type="ARBA" id="ARBA00022692"/>
    </source>
</evidence>
<keyword evidence="13" id="KW-1185">Reference proteome</keyword>
<dbReference type="Pfam" id="PF13609">
    <property type="entry name" value="Porin_4"/>
    <property type="match status" value="1"/>
</dbReference>
<gene>
    <name evidence="12" type="ORF">EDC28_103286</name>
</gene>
<accession>A0A3N1PJB9</accession>
<evidence type="ECO:0000256" key="10">
    <source>
        <dbReference type="ARBA" id="ARBA00023237"/>
    </source>
</evidence>
<keyword evidence="8" id="KW-0626">Porin</keyword>
<sequence>MLLGFAGSAVAADVPVSVYGKLNVTFENVDKGDSQTELKSNASRFGVKGAAALSDDLEAVYQMEWEVNATDQSHANSSEDQFKARNTFVGLKGSFGTALVGRNDTMLKQSQGNVDQFNDLDGDIKTLFKGENRMGDSITYMTPSIGLFQAGITYIGQDNDDQRVDGDGPDGTKYKSGASLALMYGDAKFKKAPYFASVAYDNDVAGWDTTRATVQGKIGDFVLGGMYQRGEKSADSSQDYDGFMVSAAYELNKATFKVQYQDSDLHDLGSTSYKDAVSAGIDYKLGNTTKVFGFYTKFSAVSGAEDADYLAVGIEQKF</sequence>
<evidence type="ECO:0000313" key="13">
    <source>
        <dbReference type="Proteomes" id="UP000268033"/>
    </source>
</evidence>
<feature type="domain" description="Porin" evidence="11">
    <location>
        <begin position="2"/>
        <end position="298"/>
    </location>
</feature>
<dbReference type="GO" id="GO:0009279">
    <property type="term" value="C:cell outer membrane"/>
    <property type="evidence" value="ECO:0007669"/>
    <property type="project" value="UniProtKB-SubCell"/>
</dbReference>
<dbReference type="PANTHER" id="PTHR34501">
    <property type="entry name" value="PROTEIN YDDL-RELATED"/>
    <property type="match status" value="1"/>
</dbReference>
<evidence type="ECO:0000259" key="11">
    <source>
        <dbReference type="Pfam" id="PF13609"/>
    </source>
</evidence>
<dbReference type="STRING" id="584787.GCA_001247655_00120"/>
<name>A0A3N1PJB9_9GAMM</name>
<evidence type="ECO:0000256" key="8">
    <source>
        <dbReference type="ARBA" id="ARBA00023114"/>
    </source>
</evidence>
<comment type="subcellular location">
    <subcellularLocation>
        <location evidence="1">Cell outer membrane</location>
        <topology evidence="1">Multi-pass membrane protein</topology>
    </subcellularLocation>
</comment>